<accession>A0A5B6UXN1</accession>
<dbReference type="EMBL" id="SMMG02000009">
    <property type="protein sequence ID" value="KAA3461486.1"/>
    <property type="molecule type" value="Genomic_DNA"/>
</dbReference>
<dbReference type="AlphaFoldDB" id="A0A5B6UXN1"/>
<comment type="caution">
    <text evidence="1">The sequence shown here is derived from an EMBL/GenBank/DDBJ whole genome shotgun (WGS) entry which is preliminary data.</text>
</comment>
<dbReference type="OrthoDB" id="1436638at2759"/>
<dbReference type="Proteomes" id="UP000325315">
    <property type="component" value="Unassembled WGS sequence"/>
</dbReference>
<name>A0A5B6UXN1_9ROSI</name>
<proteinExistence type="predicted"/>
<protein>
    <submittedName>
        <fullName evidence="1">Uncharacterized protein</fullName>
    </submittedName>
</protein>
<gene>
    <name evidence="1" type="ORF">EPI10_028052</name>
</gene>
<evidence type="ECO:0000313" key="1">
    <source>
        <dbReference type="EMBL" id="KAA3461486.1"/>
    </source>
</evidence>
<sequence>MIINIQLQEWVLEKRVVGAIELDAITSLTAQVSSLTNMIKTLKRLVVVQEMKEVGLTCVYCGEDHVFDEFTSNPASLCYMGNFNRKDNPYSNTYNPIWKQHPSFS</sequence>
<keyword evidence="2" id="KW-1185">Reference proteome</keyword>
<organism evidence="1 2">
    <name type="scientific">Gossypium australe</name>
    <dbReference type="NCBI Taxonomy" id="47621"/>
    <lineage>
        <taxon>Eukaryota</taxon>
        <taxon>Viridiplantae</taxon>
        <taxon>Streptophyta</taxon>
        <taxon>Embryophyta</taxon>
        <taxon>Tracheophyta</taxon>
        <taxon>Spermatophyta</taxon>
        <taxon>Magnoliopsida</taxon>
        <taxon>eudicotyledons</taxon>
        <taxon>Gunneridae</taxon>
        <taxon>Pentapetalae</taxon>
        <taxon>rosids</taxon>
        <taxon>malvids</taxon>
        <taxon>Malvales</taxon>
        <taxon>Malvaceae</taxon>
        <taxon>Malvoideae</taxon>
        <taxon>Gossypium</taxon>
    </lineage>
</organism>
<evidence type="ECO:0000313" key="2">
    <source>
        <dbReference type="Proteomes" id="UP000325315"/>
    </source>
</evidence>
<reference evidence="2" key="1">
    <citation type="journal article" date="2019" name="Plant Biotechnol. J.">
        <title>Genome sequencing of the Australian wild diploid species Gossypium australe highlights disease resistance and delayed gland morphogenesis.</title>
        <authorList>
            <person name="Cai Y."/>
            <person name="Cai X."/>
            <person name="Wang Q."/>
            <person name="Wang P."/>
            <person name="Zhang Y."/>
            <person name="Cai C."/>
            <person name="Xu Y."/>
            <person name="Wang K."/>
            <person name="Zhou Z."/>
            <person name="Wang C."/>
            <person name="Geng S."/>
            <person name="Li B."/>
            <person name="Dong Q."/>
            <person name="Hou Y."/>
            <person name="Wang H."/>
            <person name="Ai P."/>
            <person name="Liu Z."/>
            <person name="Yi F."/>
            <person name="Sun M."/>
            <person name="An G."/>
            <person name="Cheng J."/>
            <person name="Zhang Y."/>
            <person name="Shi Q."/>
            <person name="Xie Y."/>
            <person name="Shi X."/>
            <person name="Chang Y."/>
            <person name="Huang F."/>
            <person name="Chen Y."/>
            <person name="Hong S."/>
            <person name="Mi L."/>
            <person name="Sun Q."/>
            <person name="Zhang L."/>
            <person name="Zhou B."/>
            <person name="Peng R."/>
            <person name="Zhang X."/>
            <person name="Liu F."/>
        </authorList>
    </citation>
    <scope>NUCLEOTIDE SEQUENCE [LARGE SCALE GENOMIC DNA]</scope>
    <source>
        <strain evidence="2">cv. PA1801</strain>
    </source>
</reference>